<keyword evidence="1" id="KW-0812">Transmembrane</keyword>
<comment type="caution">
    <text evidence="2">The sequence shown here is derived from an EMBL/GenBank/DDBJ whole genome shotgun (WGS) entry which is preliminary data.</text>
</comment>
<proteinExistence type="predicted"/>
<sequence>MIKPDTLSLFWFWYVFMPGLIYVWVNRTFRGKNIAAYLWESFVCGIILAASGIVLTLVVCYFSGGYSDALLFLSALLYVNKEGLLWLLEWNELAFFYLSLSCLEIYMLAAGFGVGFRRVAEMGLFANKKPRITPSSALDIEMLEFRKRNEAPWVTIYLKNGVKVEGECCAYTFTEPREISIIADCGKIVVPINAEVVAIELVGRKKRNQGGSKLVPLPRH</sequence>
<reference evidence="2 3" key="1">
    <citation type="submission" date="2018-10" db="EMBL/GenBank/DDBJ databases">
        <authorList>
            <person name="Grouzdev D.S."/>
            <person name="Krutkina M.S."/>
            <person name="Tourova T.P."/>
            <person name="Nazina T.N."/>
        </authorList>
    </citation>
    <scope>NUCLEOTIDE SEQUENCE [LARGE SCALE GENOMIC DNA]</scope>
    <source>
        <strain evidence="2 3">435</strain>
    </source>
</reference>
<evidence type="ECO:0000256" key="1">
    <source>
        <dbReference type="SAM" id="Phobius"/>
    </source>
</evidence>
<dbReference type="OrthoDB" id="9872839at2"/>
<evidence type="ECO:0000313" key="3">
    <source>
        <dbReference type="Proteomes" id="UP000271256"/>
    </source>
</evidence>
<feature type="transmembrane region" description="Helical" evidence="1">
    <location>
        <begin position="7"/>
        <end position="25"/>
    </location>
</feature>
<feature type="transmembrane region" description="Helical" evidence="1">
    <location>
        <begin position="37"/>
        <end position="62"/>
    </location>
</feature>
<protein>
    <submittedName>
        <fullName evidence="2">Uncharacterized protein</fullName>
    </submittedName>
</protein>
<dbReference type="RefSeq" id="WP_121450175.1">
    <property type="nucleotide sequence ID" value="NZ_RBWE01000001.1"/>
</dbReference>
<dbReference type="AlphaFoldDB" id="A0A494WSI7"/>
<organism evidence="2 3">
    <name type="scientific">Desulfofundulus salinus</name>
    <dbReference type="NCBI Taxonomy" id="2419843"/>
    <lineage>
        <taxon>Bacteria</taxon>
        <taxon>Bacillati</taxon>
        <taxon>Bacillota</taxon>
        <taxon>Clostridia</taxon>
        <taxon>Eubacteriales</taxon>
        <taxon>Peptococcaceae</taxon>
        <taxon>Desulfofundulus</taxon>
    </lineage>
</organism>
<evidence type="ECO:0000313" key="2">
    <source>
        <dbReference type="EMBL" id="RKO65703.1"/>
    </source>
</evidence>
<accession>A0A494WSI7</accession>
<keyword evidence="1" id="KW-0472">Membrane</keyword>
<name>A0A494WSI7_9FIRM</name>
<keyword evidence="1" id="KW-1133">Transmembrane helix</keyword>
<feature type="transmembrane region" description="Helical" evidence="1">
    <location>
        <begin position="94"/>
        <end position="116"/>
    </location>
</feature>
<keyword evidence="3" id="KW-1185">Reference proteome</keyword>
<gene>
    <name evidence="2" type="ORF">D7024_01110</name>
</gene>
<dbReference type="Proteomes" id="UP000271256">
    <property type="component" value="Unassembled WGS sequence"/>
</dbReference>
<dbReference type="EMBL" id="RBWE01000001">
    <property type="protein sequence ID" value="RKO65703.1"/>
    <property type="molecule type" value="Genomic_DNA"/>
</dbReference>